<dbReference type="KEGG" id="kbi:30207812"/>
<dbReference type="AlphaFoldDB" id="A0A1B9G417"/>
<reference evidence="2" key="1">
    <citation type="submission" date="2013-07" db="EMBL/GenBank/DDBJ databases">
        <title>The Genome Sequence of Cryptococcus bestiolae CBS10118.</title>
        <authorList>
            <consortium name="The Broad Institute Genome Sequencing Platform"/>
            <person name="Cuomo C."/>
            <person name="Litvintseva A."/>
            <person name="Chen Y."/>
            <person name="Heitman J."/>
            <person name="Sun S."/>
            <person name="Springer D."/>
            <person name="Dromer F."/>
            <person name="Young S.K."/>
            <person name="Zeng Q."/>
            <person name="Gargeya S."/>
            <person name="Fitzgerald M."/>
            <person name="Abouelleil A."/>
            <person name="Alvarado L."/>
            <person name="Berlin A.M."/>
            <person name="Chapman S.B."/>
            <person name="Dewar J."/>
            <person name="Goldberg J."/>
            <person name="Griggs A."/>
            <person name="Gujja S."/>
            <person name="Hansen M."/>
            <person name="Howarth C."/>
            <person name="Imamovic A."/>
            <person name="Larimer J."/>
            <person name="McCowan C."/>
            <person name="Murphy C."/>
            <person name="Pearson M."/>
            <person name="Priest M."/>
            <person name="Roberts A."/>
            <person name="Saif S."/>
            <person name="Shea T."/>
            <person name="Sykes S."/>
            <person name="Wortman J."/>
            <person name="Nusbaum C."/>
            <person name="Birren B."/>
        </authorList>
    </citation>
    <scope>NUCLEOTIDE SEQUENCE [LARGE SCALE GENOMIC DNA]</scope>
    <source>
        <strain evidence="2">CBS 10118</strain>
    </source>
</reference>
<keyword evidence="4" id="KW-1185">Reference proteome</keyword>
<dbReference type="EMBL" id="KI894020">
    <property type="protein sequence ID" value="OCF25740.1"/>
    <property type="molecule type" value="Genomic_DNA"/>
</dbReference>
<gene>
    <name evidence="2" type="ORF">I302_03413</name>
    <name evidence="3" type="ORF">I302_100041</name>
</gene>
<dbReference type="GeneID" id="30207812"/>
<evidence type="ECO:0000313" key="4">
    <source>
        <dbReference type="Proteomes" id="UP000092730"/>
    </source>
</evidence>
<accession>A0A1B9G417</accession>
<dbReference type="EMBL" id="CP144541">
    <property type="protein sequence ID" value="WVW78090.1"/>
    <property type="molecule type" value="Genomic_DNA"/>
</dbReference>
<dbReference type="RefSeq" id="XP_019046810.1">
    <property type="nucleotide sequence ID" value="XM_019190062.1"/>
</dbReference>
<evidence type="ECO:0000313" key="2">
    <source>
        <dbReference type="EMBL" id="OCF25740.1"/>
    </source>
</evidence>
<feature type="coiled-coil region" evidence="1">
    <location>
        <begin position="65"/>
        <end position="92"/>
    </location>
</feature>
<reference evidence="3" key="4">
    <citation type="submission" date="2024-02" db="EMBL/GenBank/DDBJ databases">
        <title>Comparative genomics of Cryptococcus and Kwoniella reveals pathogenesis evolution and contrasting modes of karyotype evolution via chromosome fusion or intercentromeric recombination.</title>
        <authorList>
            <person name="Coelho M.A."/>
            <person name="David-Palma M."/>
            <person name="Shea T."/>
            <person name="Bowers K."/>
            <person name="McGinley-Smith S."/>
            <person name="Mohammad A.W."/>
            <person name="Gnirke A."/>
            <person name="Yurkov A.M."/>
            <person name="Nowrousian M."/>
            <person name="Sun S."/>
            <person name="Cuomo C.A."/>
            <person name="Heitman J."/>
        </authorList>
    </citation>
    <scope>NUCLEOTIDE SEQUENCE</scope>
    <source>
        <strain evidence="3">CBS 10118</strain>
    </source>
</reference>
<reference evidence="3" key="2">
    <citation type="submission" date="2013-07" db="EMBL/GenBank/DDBJ databases">
        <authorList>
            <consortium name="The Broad Institute Genome Sequencing Platform"/>
            <person name="Cuomo C."/>
            <person name="Litvintseva A."/>
            <person name="Chen Y."/>
            <person name="Heitman J."/>
            <person name="Sun S."/>
            <person name="Springer D."/>
            <person name="Dromer F."/>
            <person name="Young S.K."/>
            <person name="Zeng Q."/>
            <person name="Gargeya S."/>
            <person name="Fitzgerald M."/>
            <person name="Abouelleil A."/>
            <person name="Alvarado L."/>
            <person name="Berlin A.M."/>
            <person name="Chapman S.B."/>
            <person name="Dewar J."/>
            <person name="Goldberg J."/>
            <person name="Griggs A."/>
            <person name="Gujja S."/>
            <person name="Hansen M."/>
            <person name="Howarth C."/>
            <person name="Imamovic A."/>
            <person name="Larimer J."/>
            <person name="McCowan C."/>
            <person name="Murphy C."/>
            <person name="Pearson M."/>
            <person name="Priest M."/>
            <person name="Roberts A."/>
            <person name="Saif S."/>
            <person name="Shea T."/>
            <person name="Sykes S."/>
            <person name="Wortman J."/>
            <person name="Nusbaum C."/>
            <person name="Birren B."/>
        </authorList>
    </citation>
    <scope>NUCLEOTIDE SEQUENCE</scope>
    <source>
        <strain evidence="3">CBS 10118</strain>
    </source>
</reference>
<evidence type="ECO:0000256" key="1">
    <source>
        <dbReference type="SAM" id="Coils"/>
    </source>
</evidence>
<name>A0A1B9G417_9TREE</name>
<organism evidence="2">
    <name type="scientific">Kwoniella bestiolae CBS 10118</name>
    <dbReference type="NCBI Taxonomy" id="1296100"/>
    <lineage>
        <taxon>Eukaryota</taxon>
        <taxon>Fungi</taxon>
        <taxon>Dikarya</taxon>
        <taxon>Basidiomycota</taxon>
        <taxon>Agaricomycotina</taxon>
        <taxon>Tremellomycetes</taxon>
        <taxon>Tremellales</taxon>
        <taxon>Cryptococcaceae</taxon>
        <taxon>Kwoniella</taxon>
    </lineage>
</organism>
<evidence type="ECO:0000313" key="3">
    <source>
        <dbReference type="EMBL" id="WVW78090.1"/>
    </source>
</evidence>
<dbReference type="Proteomes" id="UP000092730">
    <property type="component" value="Chromosome 1"/>
</dbReference>
<dbReference type="VEuPathDB" id="FungiDB:I302_03413"/>
<proteinExistence type="predicted"/>
<keyword evidence="1" id="KW-0175">Coiled coil</keyword>
<reference evidence="2" key="3">
    <citation type="submission" date="2014-01" db="EMBL/GenBank/DDBJ databases">
        <title>Evolution of pathogenesis and genome organization in the Tremellales.</title>
        <authorList>
            <person name="Cuomo C."/>
            <person name="Litvintseva A."/>
            <person name="Heitman J."/>
            <person name="Chen Y."/>
            <person name="Sun S."/>
            <person name="Springer D."/>
            <person name="Dromer F."/>
            <person name="Young S."/>
            <person name="Zeng Q."/>
            <person name="Chapman S."/>
            <person name="Gujja S."/>
            <person name="Saif S."/>
            <person name="Birren B."/>
        </authorList>
    </citation>
    <scope>NUCLEOTIDE SEQUENCE</scope>
    <source>
        <strain evidence="2">CBS 10118</strain>
    </source>
</reference>
<sequence>MSSVCDSLSPIDLPKLQARLAERSSHLESTKAQIRALLPTDDEDTEKPKTNEELITDNILWRRRCAILESKLSKIRTELNTAKETISKLNDTDTVSHRPSSGWVMTNFPNRRDMGWSSRWKSRWDSRGDLHWNPRVDSRSDSTRRNTTLDRKSLEKERDHLEKQIDDLTVPIVKAEECLAYMSRPGWRKNYSMHLQEWMDPVEVHLNMYRFRNDIIDALTKTWREKSVVRDFVPQGEESLIWAKIPYLAEEKSREMIHQTTVQCIQGWYDELSKHRVLSIESEGGEGDESRSRQSQWEKFGWQVNCERTEDNKGCRAVVGSCLPNSDFKKLAQVEIQDPPVHDENIAQLLKKYGYNERGWEES</sequence>
<protein>
    <submittedName>
        <fullName evidence="2">Uncharacterized protein</fullName>
    </submittedName>
</protein>